<feature type="transmembrane region" description="Helical" evidence="1">
    <location>
        <begin position="7"/>
        <end position="29"/>
    </location>
</feature>
<keyword evidence="1" id="KW-0812">Transmembrane</keyword>
<dbReference type="RefSeq" id="WP_121933325.1">
    <property type="nucleotide sequence ID" value="NZ_RDOJ01000001.1"/>
</dbReference>
<comment type="caution">
    <text evidence="2">The sequence shown here is derived from an EMBL/GenBank/DDBJ whole genome shotgun (WGS) entry which is preliminary data.</text>
</comment>
<keyword evidence="1" id="KW-0472">Membrane</keyword>
<protein>
    <submittedName>
        <fullName evidence="2">DUF4199 domain-containing protein</fullName>
    </submittedName>
</protein>
<dbReference type="Proteomes" id="UP000275348">
    <property type="component" value="Unassembled WGS sequence"/>
</dbReference>
<evidence type="ECO:0000256" key="1">
    <source>
        <dbReference type="SAM" id="Phobius"/>
    </source>
</evidence>
<evidence type="ECO:0000313" key="3">
    <source>
        <dbReference type="Proteomes" id="UP000275348"/>
    </source>
</evidence>
<dbReference type="OrthoDB" id="1273153at2"/>
<proteinExistence type="predicted"/>
<feature type="transmembrane region" description="Helical" evidence="1">
    <location>
        <begin position="41"/>
        <end position="65"/>
    </location>
</feature>
<gene>
    <name evidence="2" type="ORF">EAH69_00920</name>
</gene>
<feature type="transmembrane region" description="Helical" evidence="1">
    <location>
        <begin position="161"/>
        <end position="183"/>
    </location>
</feature>
<reference evidence="2 3" key="1">
    <citation type="submission" date="2018-10" db="EMBL/GenBank/DDBJ databases">
        <authorList>
            <person name="Chen X."/>
        </authorList>
    </citation>
    <scope>NUCLEOTIDE SEQUENCE [LARGE SCALE GENOMIC DNA]</scope>
    <source>
        <strain evidence="2 3">YIM 102668</strain>
    </source>
</reference>
<name>A0A3L9MKM7_9FLAO</name>
<accession>A0A3L9MKM7</accession>
<dbReference type="EMBL" id="RDOJ01000001">
    <property type="protein sequence ID" value="RLZ12746.1"/>
    <property type="molecule type" value="Genomic_DNA"/>
</dbReference>
<evidence type="ECO:0000313" key="2">
    <source>
        <dbReference type="EMBL" id="RLZ12746.1"/>
    </source>
</evidence>
<feature type="transmembrane region" description="Helical" evidence="1">
    <location>
        <begin position="90"/>
        <end position="110"/>
    </location>
</feature>
<dbReference type="Pfam" id="PF13858">
    <property type="entry name" value="DUF4199"/>
    <property type="match status" value="1"/>
</dbReference>
<keyword evidence="1" id="KW-1133">Transmembrane helix</keyword>
<organism evidence="2 3">
    <name type="scientific">Faecalibacter macacae</name>
    <dbReference type="NCBI Taxonomy" id="1859289"/>
    <lineage>
        <taxon>Bacteria</taxon>
        <taxon>Pseudomonadati</taxon>
        <taxon>Bacteroidota</taxon>
        <taxon>Flavobacteriia</taxon>
        <taxon>Flavobacteriales</taxon>
        <taxon>Weeksellaceae</taxon>
        <taxon>Faecalibacter</taxon>
    </lineage>
</organism>
<sequence length="188" mass="21588">MDTLNKVLRSAFILTAIVLILFFGLYIAYSTNGTIDAKDYYKYTMLICCFILVPLFATFSFFTMLNVSKAKAKNATTYEELMTFKEGFKIGFYTMFIAGIISLAVIFIFFNTSGEWAQEALKNGILETFMGNMDPEMAAEIEKSRKQPEIMNINLFSFKHYFGLLSMFLSFYMGVSAIFAQFLKKRTY</sequence>
<keyword evidence="3" id="KW-1185">Reference proteome</keyword>
<dbReference type="InterPro" id="IPR025250">
    <property type="entry name" value="DUF4199"/>
</dbReference>
<dbReference type="AlphaFoldDB" id="A0A3L9MKM7"/>